<feature type="compositionally biased region" description="Low complexity" evidence="3">
    <location>
        <begin position="75"/>
        <end position="86"/>
    </location>
</feature>
<dbReference type="Pfam" id="PF00176">
    <property type="entry name" value="SNF2-rel_dom"/>
    <property type="match status" value="1"/>
</dbReference>
<dbReference type="PROSITE" id="PS51194">
    <property type="entry name" value="HELICASE_CTER"/>
    <property type="match status" value="1"/>
</dbReference>
<dbReference type="InterPro" id="IPR027417">
    <property type="entry name" value="P-loop_NTPase"/>
</dbReference>
<keyword evidence="2" id="KW-0863">Zinc-finger</keyword>
<evidence type="ECO:0008006" key="8">
    <source>
        <dbReference type="Google" id="ProtNLM"/>
    </source>
</evidence>
<evidence type="ECO:0000256" key="1">
    <source>
        <dbReference type="ARBA" id="ARBA00022801"/>
    </source>
</evidence>
<feature type="compositionally biased region" description="Polar residues" evidence="3">
    <location>
        <begin position="573"/>
        <end position="596"/>
    </location>
</feature>
<evidence type="ECO:0000256" key="3">
    <source>
        <dbReference type="SAM" id="MobiDB-lite"/>
    </source>
</evidence>
<dbReference type="EMBL" id="AGNL01042684">
    <property type="protein sequence ID" value="EJK50893.1"/>
    <property type="molecule type" value="Genomic_DNA"/>
</dbReference>
<dbReference type="PANTHER" id="PTHR45865">
    <property type="entry name" value="E3 UBIQUITIN-PROTEIN LIGASE SHPRH FAMILY MEMBER"/>
    <property type="match status" value="1"/>
</dbReference>
<dbReference type="Gene3D" id="3.30.40.10">
    <property type="entry name" value="Zinc/RING finger domain, C3HC4 (zinc finger)"/>
    <property type="match status" value="1"/>
</dbReference>
<dbReference type="Proteomes" id="UP000266841">
    <property type="component" value="Unassembled WGS sequence"/>
</dbReference>
<dbReference type="InterPro" id="IPR052583">
    <property type="entry name" value="ATP-helicase/E3_Ub-Ligase"/>
</dbReference>
<dbReference type="CDD" id="cd18793">
    <property type="entry name" value="SF2_C_SNF"/>
    <property type="match status" value="1"/>
</dbReference>
<dbReference type="Gene3D" id="3.40.50.300">
    <property type="entry name" value="P-loop containing nucleotide triphosphate hydrolases"/>
    <property type="match status" value="1"/>
</dbReference>
<protein>
    <recommendedName>
        <fullName evidence="8">RING-type domain-containing protein</fullName>
    </recommendedName>
</protein>
<feature type="region of interest" description="Disordered" evidence="3">
    <location>
        <begin position="573"/>
        <end position="600"/>
    </location>
</feature>
<dbReference type="SUPFAM" id="SSF52540">
    <property type="entry name" value="P-loop containing nucleoside triphosphate hydrolases"/>
    <property type="match status" value="2"/>
</dbReference>
<dbReference type="eggNOG" id="KOG0298">
    <property type="taxonomic scope" value="Eukaryota"/>
</dbReference>
<dbReference type="InterPro" id="IPR013083">
    <property type="entry name" value="Znf_RING/FYVE/PHD"/>
</dbReference>
<dbReference type="InterPro" id="IPR001650">
    <property type="entry name" value="Helicase_C-like"/>
</dbReference>
<dbReference type="InterPro" id="IPR038718">
    <property type="entry name" value="SNF2-like_sf"/>
</dbReference>
<dbReference type="GO" id="GO:0016787">
    <property type="term" value="F:hydrolase activity"/>
    <property type="evidence" value="ECO:0007669"/>
    <property type="project" value="UniProtKB-KW"/>
</dbReference>
<dbReference type="Gene3D" id="3.40.50.10810">
    <property type="entry name" value="Tandem AAA-ATPase domain"/>
    <property type="match status" value="2"/>
</dbReference>
<evidence type="ECO:0000313" key="7">
    <source>
        <dbReference type="Proteomes" id="UP000266841"/>
    </source>
</evidence>
<feature type="region of interest" description="Disordered" evidence="3">
    <location>
        <begin position="66"/>
        <end position="120"/>
    </location>
</feature>
<feature type="domain" description="Helicase C-terminal" evidence="5">
    <location>
        <begin position="1602"/>
        <end position="1754"/>
    </location>
</feature>
<evidence type="ECO:0000313" key="6">
    <source>
        <dbReference type="EMBL" id="EJK50893.1"/>
    </source>
</evidence>
<accession>K0RAZ9</accession>
<dbReference type="InterPro" id="IPR001841">
    <property type="entry name" value="Znf_RING"/>
</dbReference>
<feature type="region of interest" description="Disordered" evidence="3">
    <location>
        <begin position="143"/>
        <end position="164"/>
    </location>
</feature>
<reference evidence="6 7" key="1">
    <citation type="journal article" date="2012" name="Genome Biol.">
        <title>Genome and low-iron response of an oceanic diatom adapted to chronic iron limitation.</title>
        <authorList>
            <person name="Lommer M."/>
            <person name="Specht M."/>
            <person name="Roy A.S."/>
            <person name="Kraemer L."/>
            <person name="Andreson R."/>
            <person name="Gutowska M.A."/>
            <person name="Wolf J."/>
            <person name="Bergner S.V."/>
            <person name="Schilhabel M.B."/>
            <person name="Klostermeier U.C."/>
            <person name="Beiko R.G."/>
            <person name="Rosenstiel P."/>
            <person name="Hippler M."/>
            <person name="Laroche J."/>
        </authorList>
    </citation>
    <scope>NUCLEOTIDE SEQUENCE [LARGE SCALE GENOMIC DNA]</scope>
    <source>
        <strain evidence="6 7">CCMP1005</strain>
    </source>
</reference>
<sequence length="1771" mass="196801">MDRTAPDLVKARRSFFWSRATARKWPRGHPGAKIGGGEAWNEVRFSPQIEEADFCEPSSALALARASLPPTPNHPTTRPQPQTGGPCSAAALPESSPPHRLDRNATTDPPQAKARPRRRTTTFSICSAAAHSAVASLLGGDDETIDVESPRPPVPTPKGRHHRAKRKIRFFEGEDSGGGARIKKKQFANDEEEEILRDIQSAGPSARRRILYDDEDGIAVPPREDLPGSLSIIRGHKDGLTLIEIPSLAEHNPETTSTAESLELLRYHLPRTELRTPDASSNHCSSIEDKQDILTILTHCNDLVDSEDRKVNINLLQDAVQEGILLVKIASSSDFKTVTVSIRLCPDGIDQMAQPPVPVPRKLPGSFPHRMSKPHPAFTLLLALGTIFDQTIFEDRWCSLLSSAKKPEAITASMIYSKVDNAHSNDFNGPMHTQPLTIPGLVPTLRPYQDAAVRWMLKREVGEDLANDEWELCWFVIIEHPAHSPDRIKYEPYTRSNVLWLPDWKNAKSSPDERHLFCNPFAGWIATKYDEAKTYMCENRADDGINQGGILAESMGLGKTVEVIALILANSSPLKGPPSRSTSSNCSAEAATTNEPQPHHDMPIPDGEMCICGRNKAYKDCLSCVSCRTCGIFMHGRCAGFASEAELRANTQDGKCSSMYCVSCPGDLIKSRATLIICPPAIANQWQREIARHTLVSNEPLKVLFYPGVKELAKSNTRTPHKDFHLVHPHILADADVIVTTFPTLMTELGHSDDNPFAGQRKKYVVVPSPLTRIKWWRVCIDEAQKVDVPTAKSARMARKLVTDRRWAVSGTPISKGKIDDLFGLLHFLASNRFADKAWFSNSFILSEGDAMRRLGHLLKDVFGVEKHFYKKQYEETRQAFITHGSSDRLSSLLQRLRAACCHPQIGSGGINGGRRIQRQEGSSLVLSMTQILQRMIDDAKTKCEEAQRIAILHLLGQAGLAKLCGDAAGESLCSAEHLKKSLGIYEEVIRLADSNAAPSEVSGEVRVEGSKGFRPNKGNVRLSSTPLDWQLRPGQTHDLWVNLSLPGSARSLRALKVKAVIDPPLDLSALVMRPKECVLQAGIPGGFVDIAEFKLADDGSETSLDDLQTRKAKVWRVNIKSFHGSTPDGCGRVYVGLELRLFEPEISSDSLPRLSALHNGSFICHQLLRKDNDNYELKAKLEGMEKKALHLHDEYMAHAKSIHLSRKQQLTLAVEARKKCEAQVKKMAKGSQLSWWQDLLAWLTIYGDEEEKSRMVMYAQEALGNSSNLGSAWAQAFNNDQMLVRKTPYPQFNTVDGLGVSLGLRVQQGKDELGLGSHASQEKCVCKVVNLSHNPTDKEVSLNSQCGRCREDWGAQGPVCVRAHCYLDDDLQKHLKLSNDPEMSQMHRAISRFLDTLVRSQAGNHYLAGLRQRAALEASLQDLQRSEIKMSKMMWQAHFDLLSDIDELNLSKQAMRLQGDEDITILSPNERAFVVHRDNIAAELMQHEAKQVTALGDLRRNKHTLMYLKNLANGAEDPSCAICLAPLSSERSVLPCAHSFHPECIESLFKRSGGISICCPLRCTRSIKREDILLASDMSTGDGSQTRRQIIGNWGVKVNALISDVLDIAHLGDKGVIFTQWDEMLAIVGTALEQNKVSYVRPRSGKSFGEDVRLFRTGEYPVLLLNVKNGAEGLTLTEANHIFLIEPIMNYGIDQQAINRVHRIGQTQTTYVHRYIVKDTVEEKIDCMRMQKENEHGEDEDLVNKPVARGAGGGVDNYFDEQELQLLFKN</sequence>
<keyword evidence="2" id="KW-0862">Zinc</keyword>
<organism evidence="6 7">
    <name type="scientific">Thalassiosira oceanica</name>
    <name type="common">Marine diatom</name>
    <dbReference type="NCBI Taxonomy" id="159749"/>
    <lineage>
        <taxon>Eukaryota</taxon>
        <taxon>Sar</taxon>
        <taxon>Stramenopiles</taxon>
        <taxon>Ochrophyta</taxon>
        <taxon>Bacillariophyta</taxon>
        <taxon>Coscinodiscophyceae</taxon>
        <taxon>Thalassiosirophycidae</taxon>
        <taxon>Thalassiosirales</taxon>
        <taxon>Thalassiosiraceae</taxon>
        <taxon>Thalassiosira</taxon>
    </lineage>
</organism>
<proteinExistence type="predicted"/>
<gene>
    <name evidence="6" type="ORF">THAOC_29993</name>
</gene>
<dbReference type="Pfam" id="PF00271">
    <property type="entry name" value="Helicase_C"/>
    <property type="match status" value="1"/>
</dbReference>
<dbReference type="InterPro" id="IPR014001">
    <property type="entry name" value="Helicase_ATP-bd"/>
</dbReference>
<comment type="caution">
    <text evidence="6">The sequence shown here is derived from an EMBL/GenBank/DDBJ whole genome shotgun (WGS) entry which is preliminary data.</text>
</comment>
<keyword evidence="1" id="KW-0378">Hydrolase</keyword>
<evidence type="ECO:0000259" key="5">
    <source>
        <dbReference type="PROSITE" id="PS51194"/>
    </source>
</evidence>
<dbReference type="OrthoDB" id="46533at2759"/>
<dbReference type="PROSITE" id="PS50089">
    <property type="entry name" value="ZF_RING_2"/>
    <property type="match status" value="1"/>
</dbReference>
<evidence type="ECO:0000256" key="2">
    <source>
        <dbReference type="PROSITE-ProRule" id="PRU00175"/>
    </source>
</evidence>
<dbReference type="GO" id="GO:0005524">
    <property type="term" value="F:ATP binding"/>
    <property type="evidence" value="ECO:0007669"/>
    <property type="project" value="InterPro"/>
</dbReference>
<feature type="domain" description="RING-type" evidence="4">
    <location>
        <begin position="1521"/>
        <end position="1562"/>
    </location>
</feature>
<name>K0RAZ9_THAOC</name>
<dbReference type="OMA" id="ASHVHNI"/>
<dbReference type="SMART" id="SM00487">
    <property type="entry name" value="DEXDc"/>
    <property type="match status" value="1"/>
</dbReference>
<dbReference type="SUPFAM" id="SSF57850">
    <property type="entry name" value="RING/U-box"/>
    <property type="match status" value="1"/>
</dbReference>
<dbReference type="GO" id="GO:0008270">
    <property type="term" value="F:zinc ion binding"/>
    <property type="evidence" value="ECO:0007669"/>
    <property type="project" value="UniProtKB-KW"/>
</dbReference>
<dbReference type="InterPro" id="IPR049730">
    <property type="entry name" value="SNF2/RAD54-like_C"/>
</dbReference>
<evidence type="ECO:0000259" key="4">
    <source>
        <dbReference type="PROSITE" id="PS50089"/>
    </source>
</evidence>
<dbReference type="InterPro" id="IPR000330">
    <property type="entry name" value="SNF2_N"/>
</dbReference>
<keyword evidence="2" id="KW-0479">Metal-binding</keyword>
<keyword evidence="7" id="KW-1185">Reference proteome</keyword>
<dbReference type="PANTHER" id="PTHR45865:SF1">
    <property type="entry name" value="E3 UBIQUITIN-PROTEIN LIGASE SHPRH"/>
    <property type="match status" value="1"/>
</dbReference>